<dbReference type="AlphaFoldDB" id="A0A645BAF8"/>
<comment type="caution">
    <text evidence="1">The sequence shown here is derived from an EMBL/GenBank/DDBJ whole genome shotgun (WGS) entry which is preliminary data.</text>
</comment>
<accession>A0A645BAF8</accession>
<proteinExistence type="predicted"/>
<protein>
    <submittedName>
        <fullName evidence="1">Uncharacterized protein</fullName>
    </submittedName>
</protein>
<organism evidence="1">
    <name type="scientific">bioreactor metagenome</name>
    <dbReference type="NCBI Taxonomy" id="1076179"/>
    <lineage>
        <taxon>unclassified sequences</taxon>
        <taxon>metagenomes</taxon>
        <taxon>ecological metagenomes</taxon>
    </lineage>
</organism>
<gene>
    <name evidence="1" type="ORF">SDC9_109331</name>
</gene>
<evidence type="ECO:0000313" key="1">
    <source>
        <dbReference type="EMBL" id="MPM62459.1"/>
    </source>
</evidence>
<dbReference type="EMBL" id="VSSQ01018874">
    <property type="protein sequence ID" value="MPM62459.1"/>
    <property type="molecule type" value="Genomic_DNA"/>
</dbReference>
<name>A0A645BAF8_9ZZZZ</name>
<sequence length="114" mass="13248">MGMEVPQGKRQGIRFEHEVDQFQFFRLLIPVIAAFRYHENPARRKFSAPEGGQMLPPAFDDENHLDILVSVQRHIVLAFHETPQGKRQNLFRPGLQTECRSRRCIHDSLPMIGL</sequence>
<reference evidence="1" key="1">
    <citation type="submission" date="2019-08" db="EMBL/GenBank/DDBJ databases">
        <authorList>
            <person name="Kucharzyk K."/>
            <person name="Murdoch R.W."/>
            <person name="Higgins S."/>
            <person name="Loffler F."/>
        </authorList>
    </citation>
    <scope>NUCLEOTIDE SEQUENCE</scope>
</reference>